<dbReference type="PROSITE" id="PS50893">
    <property type="entry name" value="ABC_TRANSPORTER_2"/>
    <property type="match status" value="1"/>
</dbReference>
<dbReference type="Pfam" id="PF00005">
    <property type="entry name" value="ABC_tran"/>
    <property type="match status" value="1"/>
</dbReference>
<dbReference type="InterPro" id="IPR017871">
    <property type="entry name" value="ABC_transporter-like_CS"/>
</dbReference>
<dbReference type="InterPro" id="IPR017911">
    <property type="entry name" value="MacB-like_ATP-bd"/>
</dbReference>
<dbReference type="Gene3D" id="3.40.50.300">
    <property type="entry name" value="P-loop containing nucleotide triphosphate hydrolases"/>
    <property type="match status" value="1"/>
</dbReference>
<comment type="caution">
    <text evidence="5">The sequence shown here is derived from an EMBL/GenBank/DDBJ whole genome shotgun (WGS) entry which is preliminary data.</text>
</comment>
<dbReference type="SMART" id="SM00382">
    <property type="entry name" value="AAA"/>
    <property type="match status" value="1"/>
</dbReference>
<protein>
    <submittedName>
        <fullName evidence="5">Macrolide ABC transporter ATP-binding protein</fullName>
    </submittedName>
</protein>
<organism evidence="5 6">
    <name type="scientific">Paenibacillus ferrarius</name>
    <dbReference type="NCBI Taxonomy" id="1469647"/>
    <lineage>
        <taxon>Bacteria</taxon>
        <taxon>Bacillati</taxon>
        <taxon>Bacillota</taxon>
        <taxon>Bacilli</taxon>
        <taxon>Bacillales</taxon>
        <taxon>Paenibacillaceae</taxon>
        <taxon>Paenibacillus</taxon>
    </lineage>
</organism>
<accession>A0A1V4HAM3</accession>
<evidence type="ECO:0000256" key="3">
    <source>
        <dbReference type="ARBA" id="ARBA00022840"/>
    </source>
</evidence>
<dbReference type="InterPro" id="IPR027417">
    <property type="entry name" value="P-loop_NTPase"/>
</dbReference>
<dbReference type="SUPFAM" id="SSF52540">
    <property type="entry name" value="P-loop containing nucleoside triphosphate hydrolases"/>
    <property type="match status" value="1"/>
</dbReference>
<sequence length="232" mass="25842">MLQLRNIYKTYKSDSLEVPVLHDLSLSIEQGEFVAVMGPSGSGKSTLMSIIGLLDTITSGTYLLNGQDVSTSADKELARCRNKHIGFVFQQFHLLPRLDALANTELPLIYAREKKRLRMEKAHLALEKVGLGDRKNHYPNQLSGGQKQRVAIARAIIHNPDVILADEPTGSLDSQTGEQVMRIFSEFNREGKTVILVTHEPEIAQHAQRTILLRDGMVIEDRRVNNGIMGSS</sequence>
<dbReference type="GO" id="GO:0005524">
    <property type="term" value="F:ATP binding"/>
    <property type="evidence" value="ECO:0007669"/>
    <property type="project" value="UniProtKB-KW"/>
</dbReference>
<name>A0A1V4HAM3_9BACL</name>
<evidence type="ECO:0000256" key="1">
    <source>
        <dbReference type="ARBA" id="ARBA00022448"/>
    </source>
</evidence>
<dbReference type="GO" id="GO:0022857">
    <property type="term" value="F:transmembrane transporter activity"/>
    <property type="evidence" value="ECO:0007669"/>
    <property type="project" value="TreeGrafter"/>
</dbReference>
<dbReference type="InterPro" id="IPR015854">
    <property type="entry name" value="ABC_transpr_LolD-like"/>
</dbReference>
<dbReference type="EMBL" id="MBTG01000046">
    <property type="protein sequence ID" value="OPH48278.1"/>
    <property type="molecule type" value="Genomic_DNA"/>
</dbReference>
<dbReference type="GO" id="GO:0005886">
    <property type="term" value="C:plasma membrane"/>
    <property type="evidence" value="ECO:0007669"/>
    <property type="project" value="TreeGrafter"/>
</dbReference>
<dbReference type="GO" id="GO:0098796">
    <property type="term" value="C:membrane protein complex"/>
    <property type="evidence" value="ECO:0007669"/>
    <property type="project" value="UniProtKB-ARBA"/>
</dbReference>
<keyword evidence="3 5" id="KW-0067">ATP-binding</keyword>
<dbReference type="OrthoDB" id="9791546at2"/>
<dbReference type="RefSeq" id="WP_079419405.1">
    <property type="nucleotide sequence ID" value="NZ_MBTG01000046.1"/>
</dbReference>
<dbReference type="STRING" id="1469647.BC351_38440"/>
<keyword evidence="2" id="KW-0547">Nucleotide-binding</keyword>
<dbReference type="AlphaFoldDB" id="A0A1V4HAM3"/>
<dbReference type="Proteomes" id="UP000190626">
    <property type="component" value="Unassembled WGS sequence"/>
</dbReference>
<dbReference type="CDD" id="cd03255">
    <property type="entry name" value="ABC_MJ0796_LolCDE_FtsE"/>
    <property type="match status" value="1"/>
</dbReference>
<evidence type="ECO:0000259" key="4">
    <source>
        <dbReference type="PROSITE" id="PS50893"/>
    </source>
</evidence>
<evidence type="ECO:0000313" key="6">
    <source>
        <dbReference type="Proteomes" id="UP000190626"/>
    </source>
</evidence>
<dbReference type="InterPro" id="IPR003593">
    <property type="entry name" value="AAA+_ATPase"/>
</dbReference>
<keyword evidence="6" id="KW-1185">Reference proteome</keyword>
<dbReference type="GO" id="GO:0016887">
    <property type="term" value="F:ATP hydrolysis activity"/>
    <property type="evidence" value="ECO:0007669"/>
    <property type="project" value="InterPro"/>
</dbReference>
<dbReference type="InterPro" id="IPR003439">
    <property type="entry name" value="ABC_transporter-like_ATP-bd"/>
</dbReference>
<reference evidence="6" key="1">
    <citation type="submission" date="2016-07" db="EMBL/GenBank/DDBJ databases">
        <authorList>
            <person name="Florea S."/>
            <person name="Webb J.S."/>
            <person name="Jaromczyk J."/>
            <person name="Schardl C.L."/>
        </authorList>
    </citation>
    <scope>NUCLEOTIDE SEQUENCE [LARGE SCALE GENOMIC DNA]</scope>
    <source>
        <strain evidence="6">CY1</strain>
    </source>
</reference>
<dbReference type="PROSITE" id="PS00211">
    <property type="entry name" value="ABC_TRANSPORTER_1"/>
    <property type="match status" value="1"/>
</dbReference>
<keyword evidence="1" id="KW-0813">Transport</keyword>
<proteinExistence type="predicted"/>
<gene>
    <name evidence="5" type="ORF">BC351_38440</name>
</gene>
<dbReference type="FunFam" id="3.40.50.300:FF:000032">
    <property type="entry name" value="Export ABC transporter ATP-binding protein"/>
    <property type="match status" value="1"/>
</dbReference>
<dbReference type="PANTHER" id="PTHR24220:SF692">
    <property type="entry name" value="ABC TRANSPORTER DOMAIN-CONTAINING PROTEIN"/>
    <property type="match status" value="1"/>
</dbReference>
<evidence type="ECO:0000256" key="2">
    <source>
        <dbReference type="ARBA" id="ARBA00022741"/>
    </source>
</evidence>
<evidence type="ECO:0000313" key="5">
    <source>
        <dbReference type="EMBL" id="OPH48278.1"/>
    </source>
</evidence>
<feature type="domain" description="ABC transporter" evidence="4">
    <location>
        <begin position="2"/>
        <end position="232"/>
    </location>
</feature>
<dbReference type="PANTHER" id="PTHR24220">
    <property type="entry name" value="IMPORT ATP-BINDING PROTEIN"/>
    <property type="match status" value="1"/>
</dbReference>